<dbReference type="InterPro" id="IPR000120">
    <property type="entry name" value="Amidase"/>
</dbReference>
<dbReference type="PANTHER" id="PTHR11895:SF176">
    <property type="entry name" value="AMIDASE AMID-RELATED"/>
    <property type="match status" value="1"/>
</dbReference>
<evidence type="ECO:0000313" key="3">
    <source>
        <dbReference type="Proteomes" id="UP000215633"/>
    </source>
</evidence>
<accession>A0A261W0V0</accession>
<dbReference type="Gene3D" id="3.90.1300.10">
    <property type="entry name" value="Amidase signature (AS) domain"/>
    <property type="match status" value="1"/>
</dbReference>
<reference evidence="3" key="1">
    <citation type="submission" date="2017-05" db="EMBL/GenBank/DDBJ databases">
        <title>Complete and WGS of Bordetella genogroups.</title>
        <authorList>
            <person name="Spilker T."/>
            <person name="Lipuma J."/>
        </authorList>
    </citation>
    <scope>NUCLEOTIDE SEQUENCE [LARGE SCALE GENOMIC DNA]</scope>
    <source>
        <strain evidence="3">AU8256</strain>
    </source>
</reference>
<gene>
    <name evidence="2" type="ORF">CAL24_05420</name>
</gene>
<dbReference type="RefSeq" id="WP_094805938.1">
    <property type="nucleotide sequence ID" value="NZ_NEVT01000003.1"/>
</dbReference>
<evidence type="ECO:0000259" key="1">
    <source>
        <dbReference type="Pfam" id="PF01425"/>
    </source>
</evidence>
<dbReference type="Pfam" id="PF01425">
    <property type="entry name" value="Amidase"/>
    <property type="match status" value="1"/>
</dbReference>
<dbReference type="Proteomes" id="UP000215633">
    <property type="component" value="Unassembled WGS sequence"/>
</dbReference>
<dbReference type="PANTHER" id="PTHR11895">
    <property type="entry name" value="TRANSAMIDASE"/>
    <property type="match status" value="1"/>
</dbReference>
<evidence type="ECO:0000313" key="2">
    <source>
        <dbReference type="EMBL" id="OZI79372.1"/>
    </source>
</evidence>
<dbReference type="InterPro" id="IPR036928">
    <property type="entry name" value="AS_sf"/>
</dbReference>
<feature type="domain" description="Amidase" evidence="1">
    <location>
        <begin position="31"/>
        <end position="429"/>
    </location>
</feature>
<sequence>MTSLSSNAGARQALQYCIANSRRHDEAARLALLARRDEAALQEADAWDHLRAAGNPAAAQLFGVVLSAKACFDVAGWTTHAGSRVLADDPPARRDAPMVARLRQAGCLLRAQTNMTEFAYGALGLNPWYGTPRTPLATDADRVAGGSSSGAAVATALGMAHLAVCSDTSGSARIPAAFCGVVGFKPSRARYPAEGMLHLSSSFDVPGLMADSAALCRRADRALAPVDAHRPVPPGQSLHGLRLVVPEQWLADTLDAPVAAAFEAWLDQLARAGAQIRTRPLPMLAEAGRTASEGGIIAAEAYLLHAARLADHADRYDARVGPRILSGADVRAHAYALAQARLAELARDYDAAMAQADAVVTPAVPMLPPAIESLRHADAYAAANRRAFQLTEFANRLDLPSITLPCGGAPRLPVGLMFTGRRARDGALLALAERVELALAGDAADRIPAARPIPPVPPEVHP</sequence>
<dbReference type="SUPFAM" id="SSF75304">
    <property type="entry name" value="Amidase signature (AS) enzymes"/>
    <property type="match status" value="1"/>
</dbReference>
<dbReference type="AlphaFoldDB" id="A0A261W0V0"/>
<proteinExistence type="predicted"/>
<dbReference type="InterPro" id="IPR023631">
    <property type="entry name" value="Amidase_dom"/>
</dbReference>
<protein>
    <submittedName>
        <fullName evidence="2">Amidase</fullName>
    </submittedName>
</protein>
<keyword evidence="3" id="KW-1185">Reference proteome</keyword>
<dbReference type="GO" id="GO:0003824">
    <property type="term" value="F:catalytic activity"/>
    <property type="evidence" value="ECO:0007669"/>
    <property type="project" value="InterPro"/>
</dbReference>
<organism evidence="2 3">
    <name type="scientific">Bordetella genomosp. 2</name>
    <dbReference type="NCBI Taxonomy" id="1983456"/>
    <lineage>
        <taxon>Bacteria</taxon>
        <taxon>Pseudomonadati</taxon>
        <taxon>Pseudomonadota</taxon>
        <taxon>Betaproteobacteria</taxon>
        <taxon>Burkholderiales</taxon>
        <taxon>Alcaligenaceae</taxon>
        <taxon>Bordetella</taxon>
    </lineage>
</organism>
<dbReference type="EMBL" id="NEVT01000003">
    <property type="protein sequence ID" value="OZI79372.1"/>
    <property type="molecule type" value="Genomic_DNA"/>
</dbReference>
<name>A0A261W0V0_9BORD</name>
<comment type="caution">
    <text evidence="2">The sequence shown here is derived from an EMBL/GenBank/DDBJ whole genome shotgun (WGS) entry which is preliminary data.</text>
</comment>